<dbReference type="Proteomes" id="UP001190926">
    <property type="component" value="Unassembled WGS sequence"/>
</dbReference>
<dbReference type="GO" id="GO:0007165">
    <property type="term" value="P:signal transduction"/>
    <property type="evidence" value="ECO:0007669"/>
    <property type="project" value="InterPro"/>
</dbReference>
<evidence type="ECO:0000259" key="3">
    <source>
        <dbReference type="PROSITE" id="PS50108"/>
    </source>
</evidence>
<dbReference type="PANTHER" id="PTHR23177">
    <property type="entry name" value="MKIAA1688 PROTEIN"/>
    <property type="match status" value="1"/>
</dbReference>
<feature type="compositionally biased region" description="Polar residues" evidence="2">
    <location>
        <begin position="352"/>
        <end position="361"/>
    </location>
</feature>
<dbReference type="FunFam" id="1.10.555.10:FF:000046">
    <property type="entry name" value="Rho GTPase-activating protein 5"/>
    <property type="match status" value="1"/>
</dbReference>
<proteinExistence type="predicted"/>
<feature type="compositionally biased region" description="Basic residues" evidence="2">
    <location>
        <begin position="467"/>
        <end position="479"/>
    </location>
</feature>
<dbReference type="Gene3D" id="3.90.810.10">
    <property type="entry name" value="CRIB domain"/>
    <property type="match status" value="1"/>
</dbReference>
<dbReference type="EMBL" id="SDAM02000007">
    <property type="protein sequence ID" value="KAH6837811.1"/>
    <property type="molecule type" value="Genomic_DNA"/>
</dbReference>
<feature type="region of interest" description="Disordered" evidence="2">
    <location>
        <begin position="1"/>
        <end position="26"/>
    </location>
</feature>
<dbReference type="AlphaFoldDB" id="A0AAD4JPS7"/>
<gene>
    <name evidence="5" type="ORF">C2S53_013971</name>
</gene>
<dbReference type="SMR" id="A0AAD4JPS7"/>
<evidence type="ECO:0000256" key="2">
    <source>
        <dbReference type="SAM" id="MobiDB-lite"/>
    </source>
</evidence>
<evidence type="ECO:0000313" key="5">
    <source>
        <dbReference type="EMBL" id="KAH6837811.1"/>
    </source>
</evidence>
<dbReference type="InterPro" id="IPR008936">
    <property type="entry name" value="Rho_GTPase_activation_prot"/>
</dbReference>
<evidence type="ECO:0000313" key="6">
    <source>
        <dbReference type="Proteomes" id="UP001190926"/>
    </source>
</evidence>
<dbReference type="SUPFAM" id="SSF48350">
    <property type="entry name" value="GTPase activation domain, GAP"/>
    <property type="match status" value="1"/>
</dbReference>
<dbReference type="SMART" id="SM00285">
    <property type="entry name" value="PBD"/>
    <property type="match status" value="1"/>
</dbReference>
<dbReference type="InterPro" id="IPR044785">
    <property type="entry name" value="RopGAP1-5"/>
</dbReference>
<feature type="region of interest" description="Disordered" evidence="2">
    <location>
        <begin position="338"/>
        <end position="401"/>
    </location>
</feature>
<dbReference type="CDD" id="cd00159">
    <property type="entry name" value="RhoGAP"/>
    <property type="match status" value="1"/>
</dbReference>
<evidence type="ECO:0000256" key="1">
    <source>
        <dbReference type="ARBA" id="ARBA00022468"/>
    </source>
</evidence>
<feature type="region of interest" description="Disordered" evidence="2">
    <location>
        <begin position="449"/>
        <end position="509"/>
    </location>
</feature>
<feature type="compositionally biased region" description="Basic and acidic residues" evidence="2">
    <location>
        <begin position="500"/>
        <end position="509"/>
    </location>
</feature>
<dbReference type="CDD" id="cd00132">
    <property type="entry name" value="CRIB"/>
    <property type="match status" value="1"/>
</dbReference>
<dbReference type="Pfam" id="PF00786">
    <property type="entry name" value="PBD"/>
    <property type="match status" value="1"/>
</dbReference>
<feature type="domain" description="Rho-GAP" evidence="4">
    <location>
        <begin position="149"/>
        <end position="335"/>
    </location>
</feature>
<feature type="compositionally biased region" description="Basic and acidic residues" evidence="2">
    <location>
        <begin position="480"/>
        <end position="492"/>
    </location>
</feature>
<reference evidence="5 6" key="1">
    <citation type="journal article" date="2021" name="Nat. Commun.">
        <title>Incipient diploidization of the medicinal plant Perilla within 10,000 years.</title>
        <authorList>
            <person name="Zhang Y."/>
            <person name="Shen Q."/>
            <person name="Leng L."/>
            <person name="Zhang D."/>
            <person name="Chen S."/>
            <person name="Shi Y."/>
            <person name="Ning Z."/>
            <person name="Chen S."/>
        </authorList>
    </citation>
    <scope>NUCLEOTIDE SEQUENCE [LARGE SCALE GENOMIC DNA]</scope>
    <source>
        <strain evidence="6">cv. PC099</strain>
    </source>
</reference>
<feature type="compositionally biased region" description="Low complexity" evidence="2">
    <location>
        <begin position="7"/>
        <end position="17"/>
    </location>
</feature>
<dbReference type="Pfam" id="PF00620">
    <property type="entry name" value="RhoGAP"/>
    <property type="match status" value="1"/>
</dbReference>
<dbReference type="Gene3D" id="1.10.555.10">
    <property type="entry name" value="Rho GTPase activation protein"/>
    <property type="match status" value="1"/>
</dbReference>
<feature type="compositionally biased region" description="Acidic residues" evidence="2">
    <location>
        <begin position="363"/>
        <end position="372"/>
    </location>
</feature>
<name>A0AAD4JPS7_PERFH</name>
<dbReference type="InterPro" id="IPR036936">
    <property type="entry name" value="CRIB_dom_sf"/>
</dbReference>
<evidence type="ECO:0000259" key="4">
    <source>
        <dbReference type="PROSITE" id="PS50238"/>
    </source>
</evidence>
<sequence length="509" mass="56729">MTDILQSPSHLPSSSSSITPTNNDGFHQQTFLNHDPLINNVPVDLYSRNCREIQRVESVGVAEAEEGEELSVLALLLTVLRKSLVGCKNTSGENCGVEEKTMEIGWPTNVRHIAHVTFDRFNGFLGLPVEFEPEVPRRPPSASTRVFGVSTESMQLSFDPRGNCVPTILLMMQRRLYLQGGLQYEGIFRINPENGQEEYVREQLNNGVIPENIDVHCLAGLLKAWFRELPSGILDSLPPEQVMEAAQSEEECSRLVGLLPPTEAALMDWAINLMADVAQFEHFNKMNARNIAMVFAPNMTKMLDPLTALMYAVQVMNFLKTLVVKTLREREECVVEAGPMVQAEPSDEDGHYSNSNPRNNIEANEESEGDEAEAAKEPLLDDTTSSTSQVESRTGDEKSNSFLTSIENILFKGKGDQDNRPAADHIPHSLSTMRDDGVECVNAAATIRKPQPRIRRGKSNPDDMKKGSSKPHAPRRVVLVHRDETAEKKKDLSAVSRVNSNKERVEAWR</sequence>
<dbReference type="InterPro" id="IPR000198">
    <property type="entry name" value="RhoGAP_dom"/>
</dbReference>
<accession>A0AAD4JPS7</accession>
<dbReference type="PROSITE" id="PS50108">
    <property type="entry name" value="CRIB"/>
    <property type="match status" value="1"/>
</dbReference>
<feature type="compositionally biased region" description="Polar residues" evidence="2">
    <location>
        <begin position="382"/>
        <end position="392"/>
    </location>
</feature>
<feature type="domain" description="CRIB" evidence="3">
    <location>
        <begin position="104"/>
        <end position="117"/>
    </location>
</feature>
<keyword evidence="6" id="KW-1185">Reference proteome</keyword>
<comment type="caution">
    <text evidence="5">The sequence shown here is derived from an EMBL/GenBank/DDBJ whole genome shotgun (WGS) entry which is preliminary data.</text>
</comment>
<dbReference type="PANTHER" id="PTHR23177:SF64">
    <property type="entry name" value="RHO GTPASE-ACTIVATING PROTEIN 1"/>
    <property type="match status" value="1"/>
</dbReference>
<dbReference type="PROSITE" id="PS50238">
    <property type="entry name" value="RHOGAP"/>
    <property type="match status" value="1"/>
</dbReference>
<keyword evidence="1" id="KW-0343">GTPase activation</keyword>
<dbReference type="GO" id="GO:0005096">
    <property type="term" value="F:GTPase activator activity"/>
    <property type="evidence" value="ECO:0007669"/>
    <property type="project" value="UniProtKB-KW"/>
</dbReference>
<organism evidence="5 6">
    <name type="scientific">Perilla frutescens var. hirtella</name>
    <name type="common">Perilla citriodora</name>
    <name type="synonym">Perilla setoyensis</name>
    <dbReference type="NCBI Taxonomy" id="608512"/>
    <lineage>
        <taxon>Eukaryota</taxon>
        <taxon>Viridiplantae</taxon>
        <taxon>Streptophyta</taxon>
        <taxon>Embryophyta</taxon>
        <taxon>Tracheophyta</taxon>
        <taxon>Spermatophyta</taxon>
        <taxon>Magnoliopsida</taxon>
        <taxon>eudicotyledons</taxon>
        <taxon>Gunneridae</taxon>
        <taxon>Pentapetalae</taxon>
        <taxon>asterids</taxon>
        <taxon>lamiids</taxon>
        <taxon>Lamiales</taxon>
        <taxon>Lamiaceae</taxon>
        <taxon>Nepetoideae</taxon>
        <taxon>Elsholtzieae</taxon>
        <taxon>Perilla</taxon>
    </lineage>
</organism>
<dbReference type="InterPro" id="IPR000095">
    <property type="entry name" value="CRIB_dom"/>
</dbReference>
<dbReference type="SMART" id="SM00324">
    <property type="entry name" value="RhoGAP"/>
    <property type="match status" value="1"/>
</dbReference>
<protein>
    <submittedName>
        <fullName evidence="5">Rho GTPase activating protein with PAK-box/P21-Rho-binding domain-containing protein</fullName>
    </submittedName>
</protein>